<comment type="caution">
    <text evidence="1">The sequence shown here is derived from an EMBL/GenBank/DDBJ whole genome shotgun (WGS) entry which is preliminary data.</text>
</comment>
<evidence type="ECO:0000313" key="2">
    <source>
        <dbReference type="Proteomes" id="UP000708208"/>
    </source>
</evidence>
<reference evidence="1" key="1">
    <citation type="submission" date="2021-06" db="EMBL/GenBank/DDBJ databases">
        <authorList>
            <person name="Hodson N. C."/>
            <person name="Mongue J. A."/>
            <person name="Jaron S. K."/>
        </authorList>
    </citation>
    <scope>NUCLEOTIDE SEQUENCE</scope>
</reference>
<proteinExistence type="predicted"/>
<sequence>FDQVTKRLQDKNKTRMFRNNNWSTSAMVPSFFQGETCAENFIDDVSNSEWTGNSLDLGHMASCTSQICGH</sequence>
<dbReference type="AlphaFoldDB" id="A0A8J2LVW7"/>
<gene>
    <name evidence="1" type="ORF">AFUS01_LOCUS39468</name>
</gene>
<organism evidence="1 2">
    <name type="scientific">Allacma fusca</name>
    <dbReference type="NCBI Taxonomy" id="39272"/>
    <lineage>
        <taxon>Eukaryota</taxon>
        <taxon>Metazoa</taxon>
        <taxon>Ecdysozoa</taxon>
        <taxon>Arthropoda</taxon>
        <taxon>Hexapoda</taxon>
        <taxon>Collembola</taxon>
        <taxon>Symphypleona</taxon>
        <taxon>Sminthuridae</taxon>
        <taxon>Allacma</taxon>
    </lineage>
</organism>
<dbReference type="Proteomes" id="UP000708208">
    <property type="component" value="Unassembled WGS sequence"/>
</dbReference>
<keyword evidence="2" id="KW-1185">Reference proteome</keyword>
<dbReference type="EMBL" id="CAJVCH010552267">
    <property type="protein sequence ID" value="CAG7829610.1"/>
    <property type="molecule type" value="Genomic_DNA"/>
</dbReference>
<accession>A0A8J2LVW7</accession>
<feature type="non-terminal residue" evidence="1">
    <location>
        <position position="1"/>
    </location>
</feature>
<name>A0A8J2LVW7_9HEXA</name>
<protein>
    <submittedName>
        <fullName evidence="1">Uncharacterized protein</fullName>
    </submittedName>
</protein>
<evidence type="ECO:0000313" key="1">
    <source>
        <dbReference type="EMBL" id="CAG7829610.1"/>
    </source>
</evidence>